<accession>A0A3N4K0D5</accession>
<evidence type="ECO:0000313" key="3">
    <source>
        <dbReference type="Proteomes" id="UP000276215"/>
    </source>
</evidence>
<feature type="non-terminal residue" evidence="2">
    <location>
        <position position="67"/>
    </location>
</feature>
<evidence type="ECO:0000313" key="2">
    <source>
        <dbReference type="EMBL" id="RPB02769.1"/>
    </source>
</evidence>
<dbReference type="Proteomes" id="UP000276215">
    <property type="component" value="Unassembled WGS sequence"/>
</dbReference>
<reference evidence="2 3" key="1">
    <citation type="journal article" date="2018" name="Nat. Ecol. Evol.">
        <title>Pezizomycetes genomes reveal the molecular basis of ectomycorrhizal truffle lifestyle.</title>
        <authorList>
            <person name="Murat C."/>
            <person name="Payen T."/>
            <person name="Noel B."/>
            <person name="Kuo A."/>
            <person name="Morin E."/>
            <person name="Chen J."/>
            <person name="Kohler A."/>
            <person name="Krizsan K."/>
            <person name="Balestrini R."/>
            <person name="Da Silva C."/>
            <person name="Montanini B."/>
            <person name="Hainaut M."/>
            <person name="Levati E."/>
            <person name="Barry K.W."/>
            <person name="Belfiori B."/>
            <person name="Cichocki N."/>
            <person name="Clum A."/>
            <person name="Dockter R.B."/>
            <person name="Fauchery L."/>
            <person name="Guy J."/>
            <person name="Iotti M."/>
            <person name="Le Tacon F."/>
            <person name="Lindquist E.A."/>
            <person name="Lipzen A."/>
            <person name="Malagnac F."/>
            <person name="Mello A."/>
            <person name="Molinier V."/>
            <person name="Miyauchi S."/>
            <person name="Poulain J."/>
            <person name="Riccioni C."/>
            <person name="Rubini A."/>
            <person name="Sitrit Y."/>
            <person name="Splivallo R."/>
            <person name="Traeger S."/>
            <person name="Wang M."/>
            <person name="Zifcakova L."/>
            <person name="Wipf D."/>
            <person name="Zambonelli A."/>
            <person name="Paolocci F."/>
            <person name="Nowrousian M."/>
            <person name="Ottonello S."/>
            <person name="Baldrian P."/>
            <person name="Spatafora J.W."/>
            <person name="Henrissat B."/>
            <person name="Nagy L.G."/>
            <person name="Aury J.M."/>
            <person name="Wincker P."/>
            <person name="Grigoriev I.V."/>
            <person name="Bonfante P."/>
            <person name="Martin F.M."/>
        </authorList>
    </citation>
    <scope>NUCLEOTIDE SEQUENCE [LARGE SCALE GENOMIC DNA]</scope>
    <source>
        <strain evidence="2 3">120613-1</strain>
    </source>
</reference>
<sequence length="67" mass="7084">QPPLSSLPPSSQQVLFADEKGKQSVCKLVRLPHGTNVCIESEGDGQSGSETIHPAIGRVDNVTSSIR</sequence>
<keyword evidence="3" id="KW-1185">Reference proteome</keyword>
<dbReference type="EMBL" id="ML120366">
    <property type="protein sequence ID" value="RPB02769.1"/>
    <property type="molecule type" value="Genomic_DNA"/>
</dbReference>
<dbReference type="OrthoDB" id="5410518at2759"/>
<organism evidence="2 3">
    <name type="scientific">Choiromyces venosus 120613-1</name>
    <dbReference type="NCBI Taxonomy" id="1336337"/>
    <lineage>
        <taxon>Eukaryota</taxon>
        <taxon>Fungi</taxon>
        <taxon>Dikarya</taxon>
        <taxon>Ascomycota</taxon>
        <taxon>Pezizomycotina</taxon>
        <taxon>Pezizomycetes</taxon>
        <taxon>Pezizales</taxon>
        <taxon>Tuberaceae</taxon>
        <taxon>Choiromyces</taxon>
    </lineage>
</organism>
<proteinExistence type="predicted"/>
<feature type="non-terminal residue" evidence="2">
    <location>
        <position position="1"/>
    </location>
</feature>
<protein>
    <submittedName>
        <fullName evidence="2">Uncharacterized protein</fullName>
    </submittedName>
</protein>
<gene>
    <name evidence="2" type="ORF">L873DRAFT_1657145</name>
</gene>
<feature type="region of interest" description="Disordered" evidence="1">
    <location>
        <begin position="40"/>
        <end position="67"/>
    </location>
</feature>
<name>A0A3N4K0D5_9PEZI</name>
<evidence type="ECO:0000256" key="1">
    <source>
        <dbReference type="SAM" id="MobiDB-lite"/>
    </source>
</evidence>
<dbReference type="AlphaFoldDB" id="A0A3N4K0D5"/>